<protein>
    <submittedName>
        <fullName evidence="2">Uncharacterized protein</fullName>
    </submittedName>
</protein>
<feature type="non-terminal residue" evidence="2">
    <location>
        <position position="55"/>
    </location>
</feature>
<dbReference type="EMBL" id="JAHHUM010002271">
    <property type="protein sequence ID" value="KAK5605442.1"/>
    <property type="molecule type" value="Genomic_DNA"/>
</dbReference>
<feature type="region of interest" description="Disordered" evidence="1">
    <location>
        <begin position="23"/>
        <end position="55"/>
    </location>
</feature>
<organism evidence="2 3">
    <name type="scientific">Crenichthys baileyi</name>
    <name type="common">White River springfish</name>
    <dbReference type="NCBI Taxonomy" id="28760"/>
    <lineage>
        <taxon>Eukaryota</taxon>
        <taxon>Metazoa</taxon>
        <taxon>Chordata</taxon>
        <taxon>Craniata</taxon>
        <taxon>Vertebrata</taxon>
        <taxon>Euteleostomi</taxon>
        <taxon>Actinopterygii</taxon>
        <taxon>Neopterygii</taxon>
        <taxon>Teleostei</taxon>
        <taxon>Neoteleostei</taxon>
        <taxon>Acanthomorphata</taxon>
        <taxon>Ovalentaria</taxon>
        <taxon>Atherinomorphae</taxon>
        <taxon>Cyprinodontiformes</taxon>
        <taxon>Goodeidae</taxon>
        <taxon>Crenichthys</taxon>
    </lineage>
</organism>
<sequence length="55" mass="5896">RQVSQQLGEMTALMQHALSIRTAMPPGAAAEPPALQRLPHGRDVTSPCPEKFSGE</sequence>
<reference evidence="2 3" key="1">
    <citation type="submission" date="2021-06" db="EMBL/GenBank/DDBJ databases">
        <authorList>
            <person name="Palmer J.M."/>
        </authorList>
    </citation>
    <scope>NUCLEOTIDE SEQUENCE [LARGE SCALE GENOMIC DNA]</scope>
    <source>
        <strain evidence="2 3">MEX-2019</strain>
        <tissue evidence="2">Muscle</tissue>
    </source>
</reference>
<evidence type="ECO:0000313" key="3">
    <source>
        <dbReference type="Proteomes" id="UP001311232"/>
    </source>
</evidence>
<evidence type="ECO:0000256" key="1">
    <source>
        <dbReference type="SAM" id="MobiDB-lite"/>
    </source>
</evidence>
<name>A0AAV9R931_9TELE</name>
<dbReference type="AlphaFoldDB" id="A0AAV9R931"/>
<evidence type="ECO:0000313" key="2">
    <source>
        <dbReference type="EMBL" id="KAK5605442.1"/>
    </source>
</evidence>
<gene>
    <name evidence="2" type="ORF">CRENBAI_013150</name>
</gene>
<accession>A0AAV9R931</accession>
<comment type="caution">
    <text evidence="2">The sequence shown here is derived from an EMBL/GenBank/DDBJ whole genome shotgun (WGS) entry which is preliminary data.</text>
</comment>
<feature type="compositionally biased region" description="Low complexity" evidence="1">
    <location>
        <begin position="23"/>
        <end position="34"/>
    </location>
</feature>
<proteinExistence type="predicted"/>
<keyword evidence="3" id="KW-1185">Reference proteome</keyword>
<feature type="non-terminal residue" evidence="2">
    <location>
        <position position="1"/>
    </location>
</feature>
<dbReference type="Proteomes" id="UP001311232">
    <property type="component" value="Unassembled WGS sequence"/>
</dbReference>